<dbReference type="Proteomes" id="UP001562354">
    <property type="component" value="Unassembled WGS sequence"/>
</dbReference>
<evidence type="ECO:0000313" key="2">
    <source>
        <dbReference type="EMBL" id="KAL1311865.1"/>
    </source>
</evidence>
<dbReference type="EMBL" id="JBFMKM010000001">
    <property type="protein sequence ID" value="KAL1311865.1"/>
    <property type="molecule type" value="Genomic_DNA"/>
</dbReference>
<evidence type="ECO:0000256" key="1">
    <source>
        <dbReference type="SAM" id="MobiDB-lite"/>
    </source>
</evidence>
<gene>
    <name evidence="2" type="ORF">AAFC00_001937</name>
</gene>
<keyword evidence="3" id="KW-1185">Reference proteome</keyword>
<accession>A0ABR3PQM9</accession>
<dbReference type="GeneID" id="95975640"/>
<name>A0ABR3PQM9_9PEZI</name>
<comment type="caution">
    <text evidence="2">The sequence shown here is derived from an EMBL/GenBank/DDBJ whole genome shotgun (WGS) entry which is preliminary data.</text>
</comment>
<organism evidence="2 3">
    <name type="scientific">Neodothiora populina</name>
    <dbReference type="NCBI Taxonomy" id="2781224"/>
    <lineage>
        <taxon>Eukaryota</taxon>
        <taxon>Fungi</taxon>
        <taxon>Dikarya</taxon>
        <taxon>Ascomycota</taxon>
        <taxon>Pezizomycotina</taxon>
        <taxon>Dothideomycetes</taxon>
        <taxon>Dothideomycetidae</taxon>
        <taxon>Dothideales</taxon>
        <taxon>Dothioraceae</taxon>
        <taxon>Neodothiora</taxon>
    </lineage>
</organism>
<feature type="compositionally biased region" description="Pro residues" evidence="1">
    <location>
        <begin position="59"/>
        <end position="71"/>
    </location>
</feature>
<protein>
    <submittedName>
        <fullName evidence="2">Uncharacterized protein</fullName>
    </submittedName>
</protein>
<evidence type="ECO:0000313" key="3">
    <source>
        <dbReference type="Proteomes" id="UP001562354"/>
    </source>
</evidence>
<sequence length="71" mass="7603">MMHSLEATRPAVCRQVSLSAPKPLLATKKDLNGRVRALLKAGNLRDAPHKAKAPTAVPATPPPIPPLNMYL</sequence>
<reference evidence="2 3" key="1">
    <citation type="submission" date="2024-07" db="EMBL/GenBank/DDBJ databases">
        <title>Draft sequence of the Neodothiora populina.</title>
        <authorList>
            <person name="Drown D.D."/>
            <person name="Schuette U.S."/>
            <person name="Buechlein A.B."/>
            <person name="Rusch D.R."/>
            <person name="Winton L.W."/>
            <person name="Adams G.A."/>
        </authorList>
    </citation>
    <scope>NUCLEOTIDE SEQUENCE [LARGE SCALE GENOMIC DNA]</scope>
    <source>
        <strain evidence="2 3">CPC 39397</strain>
    </source>
</reference>
<proteinExistence type="predicted"/>
<feature type="region of interest" description="Disordered" evidence="1">
    <location>
        <begin position="42"/>
        <end position="71"/>
    </location>
</feature>
<dbReference type="RefSeq" id="XP_069204714.1">
    <property type="nucleotide sequence ID" value="XM_069341201.1"/>
</dbReference>